<dbReference type="Gene3D" id="3.90.180.10">
    <property type="entry name" value="Medium-chain alcohol dehydrogenases, catalytic domain"/>
    <property type="match status" value="1"/>
</dbReference>
<dbReference type="InterPro" id="IPR045010">
    <property type="entry name" value="MDR_fam"/>
</dbReference>
<protein>
    <submittedName>
        <fullName evidence="3">NADPH-dependent curcumin reductase CurA</fullName>
        <ecNumber evidence="3">1.3.1.-</ecNumber>
    </submittedName>
</protein>
<gene>
    <name evidence="3" type="ORF">ABIE13_003719</name>
</gene>
<organism evidence="3 4">
    <name type="scientific">Ottowia thiooxydans</name>
    <dbReference type="NCBI Taxonomy" id="219182"/>
    <lineage>
        <taxon>Bacteria</taxon>
        <taxon>Pseudomonadati</taxon>
        <taxon>Pseudomonadota</taxon>
        <taxon>Betaproteobacteria</taxon>
        <taxon>Burkholderiales</taxon>
        <taxon>Comamonadaceae</taxon>
        <taxon>Ottowia</taxon>
    </lineage>
</organism>
<proteinExistence type="predicted"/>
<sequence length="340" mass="36762">MSGQRVNRRVVLKSRPVGVPQADHFEIVESQIPELASGEFLVRNDYLSVEPAMRGWVNAAANYSDAVGIGEVMRAFAAGEVVASRHESYAVGDKVMGMLGWQDYCVTNGDPVRRKVLEGDLPLTLSLGILGINGVTAYFALGEIGQPRAGETVVVSTAAGAVGSAVGQLAKLAGCRTVGIAGGADKVRLCLDEFGFDAAVDYKDPNFAQRLAEACPSGVDVYYDNTSGSISDAVLRHINKFARIVICGTASVQSWDPWPTGPRPERHLLNKSARMQGFLVWDYEHRYEEAVGQLAAWVRSGQLRYREEIVDGMERAPGSIAELYSGANIGKRLIRLETGR</sequence>
<reference evidence="3 4" key="1">
    <citation type="submission" date="2024-06" db="EMBL/GenBank/DDBJ databases">
        <title>Sorghum-associated microbial communities from plants grown in Nebraska, USA.</title>
        <authorList>
            <person name="Schachtman D."/>
        </authorList>
    </citation>
    <scope>NUCLEOTIDE SEQUENCE [LARGE SCALE GENOMIC DNA]</scope>
    <source>
        <strain evidence="3 4">2709</strain>
    </source>
</reference>
<dbReference type="Gene3D" id="3.40.50.720">
    <property type="entry name" value="NAD(P)-binding Rossmann-like Domain"/>
    <property type="match status" value="1"/>
</dbReference>
<dbReference type="InterPro" id="IPR013149">
    <property type="entry name" value="ADH-like_C"/>
</dbReference>
<dbReference type="EC" id="1.3.1.-" evidence="3"/>
<feature type="domain" description="Enoyl reductase (ER)" evidence="2">
    <location>
        <begin position="18"/>
        <end position="334"/>
    </location>
</feature>
<dbReference type="InterPro" id="IPR041694">
    <property type="entry name" value="ADH_N_2"/>
</dbReference>
<evidence type="ECO:0000256" key="1">
    <source>
        <dbReference type="ARBA" id="ARBA00023002"/>
    </source>
</evidence>
<dbReference type="PANTHER" id="PTHR43205">
    <property type="entry name" value="PROSTAGLANDIN REDUCTASE"/>
    <property type="match status" value="1"/>
</dbReference>
<evidence type="ECO:0000313" key="3">
    <source>
        <dbReference type="EMBL" id="MET4578603.1"/>
    </source>
</evidence>
<dbReference type="RefSeq" id="WP_354445982.1">
    <property type="nucleotide sequence ID" value="NZ_JBEPSH010000007.1"/>
</dbReference>
<dbReference type="Proteomes" id="UP001549320">
    <property type="component" value="Unassembled WGS sequence"/>
</dbReference>
<dbReference type="SUPFAM" id="SSF51735">
    <property type="entry name" value="NAD(P)-binding Rossmann-fold domains"/>
    <property type="match status" value="1"/>
</dbReference>
<keyword evidence="4" id="KW-1185">Reference proteome</keyword>
<dbReference type="SUPFAM" id="SSF50129">
    <property type="entry name" value="GroES-like"/>
    <property type="match status" value="1"/>
</dbReference>
<evidence type="ECO:0000313" key="4">
    <source>
        <dbReference type="Proteomes" id="UP001549320"/>
    </source>
</evidence>
<dbReference type="InterPro" id="IPR036291">
    <property type="entry name" value="NAD(P)-bd_dom_sf"/>
</dbReference>
<dbReference type="GO" id="GO:0016491">
    <property type="term" value="F:oxidoreductase activity"/>
    <property type="evidence" value="ECO:0007669"/>
    <property type="project" value="UniProtKB-KW"/>
</dbReference>
<dbReference type="InterPro" id="IPR011032">
    <property type="entry name" value="GroES-like_sf"/>
</dbReference>
<dbReference type="EMBL" id="JBEPSH010000007">
    <property type="protein sequence ID" value="MET4578603.1"/>
    <property type="molecule type" value="Genomic_DNA"/>
</dbReference>
<dbReference type="PANTHER" id="PTHR43205:SF7">
    <property type="entry name" value="PROSTAGLANDIN REDUCTASE 1"/>
    <property type="match status" value="1"/>
</dbReference>
<dbReference type="Pfam" id="PF16884">
    <property type="entry name" value="ADH_N_2"/>
    <property type="match status" value="1"/>
</dbReference>
<name>A0ABV2QC52_9BURK</name>
<dbReference type="CDD" id="cd05288">
    <property type="entry name" value="PGDH"/>
    <property type="match status" value="1"/>
</dbReference>
<dbReference type="SMART" id="SM00829">
    <property type="entry name" value="PKS_ER"/>
    <property type="match status" value="1"/>
</dbReference>
<evidence type="ECO:0000259" key="2">
    <source>
        <dbReference type="SMART" id="SM00829"/>
    </source>
</evidence>
<dbReference type="Pfam" id="PF00107">
    <property type="entry name" value="ADH_zinc_N"/>
    <property type="match status" value="1"/>
</dbReference>
<accession>A0ABV2QC52</accession>
<keyword evidence="1 3" id="KW-0560">Oxidoreductase</keyword>
<comment type="caution">
    <text evidence="3">The sequence shown here is derived from an EMBL/GenBank/DDBJ whole genome shotgun (WGS) entry which is preliminary data.</text>
</comment>
<dbReference type="InterPro" id="IPR020843">
    <property type="entry name" value="ER"/>
</dbReference>